<evidence type="ECO:0000256" key="5">
    <source>
        <dbReference type="ARBA" id="ARBA00022692"/>
    </source>
</evidence>
<dbReference type="PRINTS" id="PR00951">
    <property type="entry name" value="FLGBIOSNFLIP"/>
</dbReference>
<accession>A0A7C5T0F1</accession>
<evidence type="ECO:0000256" key="11">
    <source>
        <dbReference type="ARBA" id="ARBA00023225"/>
    </source>
</evidence>
<keyword evidence="3 12" id="KW-0813">Transport</keyword>
<keyword evidence="9 12" id="KW-0472">Membrane</keyword>
<evidence type="ECO:0000256" key="1">
    <source>
        <dbReference type="ARBA" id="ARBA00006257"/>
    </source>
</evidence>
<comment type="caution">
    <text evidence="12">Lacks conserved residue(s) required for the propagation of feature annotation.</text>
</comment>
<keyword evidence="4 12" id="KW-1003">Cell membrane</keyword>
<dbReference type="PANTHER" id="PTHR30587">
    <property type="entry name" value="FLAGELLAR BIOSYNTHETIC PROTEIN FLIP"/>
    <property type="match status" value="1"/>
</dbReference>
<comment type="subcellular location">
    <subcellularLocation>
        <location evidence="12">Cell membrane</location>
        <topology evidence="12">Multi-pass membrane protein</topology>
    </subcellularLocation>
    <subcellularLocation>
        <location evidence="12">Bacterial flagellum basal body</location>
    </subcellularLocation>
</comment>
<comment type="function">
    <text evidence="12">Plays a role in the flagellum-specific transport system.</text>
</comment>
<keyword evidence="11 12" id="KW-1006">Bacterial flagellum protein export</keyword>
<dbReference type="NCBIfam" id="NF009438">
    <property type="entry name" value="PRK12797.1"/>
    <property type="match status" value="1"/>
</dbReference>
<dbReference type="PANTHER" id="PTHR30587:SF0">
    <property type="entry name" value="FLAGELLAR BIOSYNTHETIC PROTEIN FLIP"/>
    <property type="match status" value="1"/>
</dbReference>
<keyword evidence="8 12" id="KW-1133">Transmembrane helix</keyword>
<evidence type="ECO:0000256" key="12">
    <source>
        <dbReference type="RuleBase" id="RU362069"/>
    </source>
</evidence>
<evidence type="ECO:0000256" key="6">
    <source>
        <dbReference type="ARBA" id="ARBA00022795"/>
    </source>
</evidence>
<keyword evidence="13" id="KW-0966">Cell projection</keyword>
<dbReference type="PROSITE" id="PS01061">
    <property type="entry name" value="FLIP_2"/>
    <property type="match status" value="1"/>
</dbReference>
<dbReference type="PRINTS" id="PR01302">
    <property type="entry name" value="TYPE3IMPPROT"/>
</dbReference>
<feature type="transmembrane region" description="Helical" evidence="12">
    <location>
        <begin position="43"/>
        <end position="72"/>
    </location>
</feature>
<dbReference type="PROSITE" id="PS01060">
    <property type="entry name" value="FLIP_1"/>
    <property type="match status" value="1"/>
</dbReference>
<evidence type="ECO:0000256" key="4">
    <source>
        <dbReference type="ARBA" id="ARBA00022475"/>
    </source>
</evidence>
<organism evidence="13">
    <name type="scientific">Thermocrinis ruber</name>
    <dbReference type="NCBI Taxonomy" id="75906"/>
    <lineage>
        <taxon>Bacteria</taxon>
        <taxon>Pseudomonadati</taxon>
        <taxon>Aquificota</taxon>
        <taxon>Aquificia</taxon>
        <taxon>Aquificales</taxon>
        <taxon>Aquificaceae</taxon>
        <taxon>Thermocrinis</taxon>
    </lineage>
</organism>
<keyword evidence="13" id="KW-0282">Flagellum</keyword>
<dbReference type="Pfam" id="PF00813">
    <property type="entry name" value="FliP"/>
    <property type="match status" value="1"/>
</dbReference>
<keyword evidence="5 12" id="KW-0812">Transmembrane</keyword>
<dbReference type="NCBIfam" id="TIGR01103">
    <property type="entry name" value="fliP"/>
    <property type="match status" value="1"/>
</dbReference>
<keyword evidence="7 12" id="KW-0653">Protein transport</keyword>
<evidence type="ECO:0000313" key="13">
    <source>
        <dbReference type="EMBL" id="HHO73519.1"/>
    </source>
</evidence>
<evidence type="ECO:0000256" key="3">
    <source>
        <dbReference type="ARBA" id="ARBA00022448"/>
    </source>
</evidence>
<dbReference type="GO" id="GO:0009425">
    <property type="term" value="C:bacterial-type flagellum basal body"/>
    <property type="evidence" value="ECO:0007669"/>
    <property type="project" value="UniProtKB-SubCell"/>
</dbReference>
<evidence type="ECO:0000256" key="8">
    <source>
        <dbReference type="ARBA" id="ARBA00022989"/>
    </source>
</evidence>
<feature type="transmembrane region" description="Helical" evidence="12">
    <location>
        <begin position="226"/>
        <end position="243"/>
    </location>
</feature>
<feature type="transmembrane region" description="Helical" evidence="12">
    <location>
        <begin position="84"/>
        <end position="103"/>
    </location>
</feature>
<evidence type="ECO:0000256" key="9">
    <source>
        <dbReference type="ARBA" id="ARBA00023136"/>
    </source>
</evidence>
<dbReference type="GO" id="GO:0044781">
    <property type="term" value="P:bacterial-type flagellum organization"/>
    <property type="evidence" value="ECO:0007669"/>
    <property type="project" value="UniProtKB-UniRule"/>
</dbReference>
<name>A0A7C5T0F1_9AQUI</name>
<evidence type="ECO:0000256" key="7">
    <source>
        <dbReference type="ARBA" id="ARBA00022927"/>
    </source>
</evidence>
<evidence type="ECO:0000256" key="2">
    <source>
        <dbReference type="ARBA" id="ARBA00021714"/>
    </source>
</evidence>
<dbReference type="InterPro" id="IPR005837">
    <property type="entry name" value="FliP"/>
</dbReference>
<proteinExistence type="inferred from homology"/>
<reference evidence="13" key="1">
    <citation type="journal article" date="2020" name="mSystems">
        <title>Genome- and Community-Level Interaction Insights into Carbon Utilization and Element Cycling Functions of Hydrothermarchaeota in Hydrothermal Sediment.</title>
        <authorList>
            <person name="Zhou Z."/>
            <person name="Liu Y."/>
            <person name="Xu W."/>
            <person name="Pan J."/>
            <person name="Luo Z.H."/>
            <person name="Li M."/>
        </authorList>
    </citation>
    <scope>NUCLEOTIDE SEQUENCE [LARGE SCALE GENOMIC DNA]</scope>
    <source>
        <strain evidence="13">SpSt-114</strain>
    </source>
</reference>
<comment type="similarity">
    <text evidence="1 12">Belongs to the FliP/MopC/SpaP family.</text>
</comment>
<evidence type="ECO:0000256" key="10">
    <source>
        <dbReference type="ARBA" id="ARBA00023143"/>
    </source>
</evidence>
<keyword evidence="13" id="KW-0969">Cilium</keyword>
<keyword evidence="10" id="KW-0975">Bacterial flagellum</keyword>
<protein>
    <recommendedName>
        <fullName evidence="2 12">Flagellar biosynthetic protein FliP</fullName>
    </recommendedName>
</protein>
<dbReference type="GO" id="GO:0009306">
    <property type="term" value="P:protein secretion"/>
    <property type="evidence" value="ECO:0007669"/>
    <property type="project" value="UniProtKB-UniRule"/>
</dbReference>
<dbReference type="AlphaFoldDB" id="A0A7C5T0F1"/>
<dbReference type="GO" id="GO:0005886">
    <property type="term" value="C:plasma membrane"/>
    <property type="evidence" value="ECO:0007669"/>
    <property type="project" value="UniProtKB-SubCell"/>
</dbReference>
<comment type="caution">
    <text evidence="13">The sequence shown here is derived from an EMBL/GenBank/DDBJ whole genome shotgun (WGS) entry which is preliminary data.</text>
</comment>
<sequence>MLFIRTLTLSLLVISVCYAQEKILPNIELKVGTGQLDTSIRLLILLTVLSLAPSILIMTTSFVRIVIVLSLIRQALGVPTVPPNQVIVSLALFLTFFIMKPVFENINQNALQPLLRGEITDQVFFERTSDILKEFMAKHTRKESIKVFLDVSGMSKEEREKIKSPKDIPLSVLIPAFMVSEISVAFQIVFLLFLPFLIIDLVVASILIAMGILMIPPQIISLPFKLMLFVLANGWELVILSLVRSYQ</sequence>
<gene>
    <name evidence="12 13" type="primary">fliP</name>
    <name evidence="13" type="ORF">ENN04_02650</name>
</gene>
<keyword evidence="6 12" id="KW-1005">Bacterial flagellum biogenesis</keyword>
<dbReference type="EMBL" id="DSAC01000033">
    <property type="protein sequence ID" value="HHO73519.1"/>
    <property type="molecule type" value="Genomic_DNA"/>
</dbReference>
<dbReference type="InterPro" id="IPR005838">
    <property type="entry name" value="T3SS_IM_P"/>
</dbReference>